<feature type="transmembrane region" description="Helical" evidence="1">
    <location>
        <begin position="103"/>
        <end position="125"/>
    </location>
</feature>
<evidence type="ECO:0000256" key="1">
    <source>
        <dbReference type="SAM" id="Phobius"/>
    </source>
</evidence>
<dbReference type="Proteomes" id="UP000504636">
    <property type="component" value="Unplaced"/>
</dbReference>
<dbReference type="RefSeq" id="XP_033569755.1">
    <property type="nucleotide sequence ID" value="XM_033723141.1"/>
</dbReference>
<keyword evidence="1" id="KW-0812">Transmembrane</keyword>
<sequence>MATCIPIATVSIHRCRLSWHFILIGVWKLVTSVVVGAMGIHRAILAREKKPATSLAGTPLTQPSPYLSPNPSMYKQPNHTTTSFFSLNPETPKSKPKHNTAPLWWLTLYLLGTLTGMVGLIALIITSFRHNQNVRSLTYGFSIAVIVLSMATGAYWYKIHWEANRGGYTGLVGAYKDTFGSFFLAFIGAFGFFSALYSDLVLGAIAENWGGFPSEDNSALYWTWFVAKRICMFSH</sequence>
<reference evidence="2 4" key="1">
    <citation type="journal article" date="2020" name="Stud. Mycol.">
        <title>101 Dothideomycetes genomes: a test case for predicting lifestyles and emergence of pathogens.</title>
        <authorList>
            <person name="Haridas S."/>
            <person name="Albert R."/>
            <person name="Binder M."/>
            <person name="Bloem J."/>
            <person name="Labutti K."/>
            <person name="Salamov A."/>
            <person name="Andreopoulos B."/>
            <person name="Baker S."/>
            <person name="Barry K."/>
            <person name="Bills G."/>
            <person name="Bluhm B."/>
            <person name="Cannon C."/>
            <person name="Castanera R."/>
            <person name="Culley D."/>
            <person name="Daum C."/>
            <person name="Ezra D."/>
            <person name="Gonzalez J."/>
            <person name="Henrissat B."/>
            <person name="Kuo A."/>
            <person name="Liang C."/>
            <person name="Lipzen A."/>
            <person name="Lutzoni F."/>
            <person name="Magnuson J."/>
            <person name="Mondo S."/>
            <person name="Nolan M."/>
            <person name="Ohm R."/>
            <person name="Pangilinan J."/>
            <person name="Park H.-J."/>
            <person name="Ramirez L."/>
            <person name="Alfaro M."/>
            <person name="Sun H."/>
            <person name="Tritt A."/>
            <person name="Yoshinaga Y."/>
            <person name="Zwiers L.-H."/>
            <person name="Turgeon B."/>
            <person name="Goodwin S."/>
            <person name="Spatafora J."/>
            <person name="Crous P."/>
            <person name="Grigoriev I."/>
        </authorList>
    </citation>
    <scope>NUCLEOTIDE SEQUENCE</scope>
    <source>
        <strain evidence="2 4">CBS 304.34</strain>
    </source>
</reference>
<reference evidence="4" key="2">
    <citation type="submission" date="2020-04" db="EMBL/GenBank/DDBJ databases">
        <authorList>
            <consortium name="NCBI Genome Project"/>
        </authorList>
    </citation>
    <scope>NUCLEOTIDE SEQUENCE</scope>
    <source>
        <strain evidence="4">CBS 304.34</strain>
    </source>
</reference>
<evidence type="ECO:0000313" key="3">
    <source>
        <dbReference type="Proteomes" id="UP000504636"/>
    </source>
</evidence>
<keyword evidence="1" id="KW-0472">Membrane</keyword>
<name>A0A6A6Y1U6_9PEZI</name>
<feature type="transmembrane region" description="Helical" evidence="1">
    <location>
        <begin position="178"/>
        <end position="197"/>
    </location>
</feature>
<evidence type="ECO:0000313" key="2">
    <source>
        <dbReference type="EMBL" id="KAF2802791.1"/>
    </source>
</evidence>
<dbReference type="AlphaFoldDB" id="A0A6A6Y1U6"/>
<protein>
    <submittedName>
        <fullName evidence="2 4">Uncharacterized protein</fullName>
    </submittedName>
</protein>
<proteinExistence type="predicted"/>
<dbReference type="EMBL" id="MU003721">
    <property type="protein sequence ID" value="KAF2802791.1"/>
    <property type="molecule type" value="Genomic_DNA"/>
</dbReference>
<dbReference type="OrthoDB" id="2396694at2759"/>
<keyword evidence="3" id="KW-1185">Reference proteome</keyword>
<organism evidence="2">
    <name type="scientific">Mytilinidion resinicola</name>
    <dbReference type="NCBI Taxonomy" id="574789"/>
    <lineage>
        <taxon>Eukaryota</taxon>
        <taxon>Fungi</taxon>
        <taxon>Dikarya</taxon>
        <taxon>Ascomycota</taxon>
        <taxon>Pezizomycotina</taxon>
        <taxon>Dothideomycetes</taxon>
        <taxon>Pleosporomycetidae</taxon>
        <taxon>Mytilinidiales</taxon>
        <taxon>Mytilinidiaceae</taxon>
        <taxon>Mytilinidion</taxon>
    </lineage>
</organism>
<evidence type="ECO:0000313" key="4">
    <source>
        <dbReference type="RefSeq" id="XP_033569755.1"/>
    </source>
</evidence>
<accession>A0A6A6Y1U6</accession>
<reference evidence="4" key="3">
    <citation type="submission" date="2025-04" db="UniProtKB">
        <authorList>
            <consortium name="RefSeq"/>
        </authorList>
    </citation>
    <scope>IDENTIFICATION</scope>
    <source>
        <strain evidence="4">CBS 304.34</strain>
    </source>
</reference>
<keyword evidence="1" id="KW-1133">Transmembrane helix</keyword>
<gene>
    <name evidence="2 4" type="ORF">BDZ99DRAFT_492032</name>
</gene>
<feature type="transmembrane region" description="Helical" evidence="1">
    <location>
        <begin position="19"/>
        <end position="40"/>
    </location>
</feature>
<dbReference type="GeneID" id="54464034"/>
<feature type="transmembrane region" description="Helical" evidence="1">
    <location>
        <begin position="137"/>
        <end position="157"/>
    </location>
</feature>